<dbReference type="Reactome" id="R-CEL-3000171">
    <property type="pathway name" value="Non-integrin membrane-ECM interactions"/>
</dbReference>
<keyword evidence="5" id="KW-1185">Reference proteome</keyword>
<dbReference type="PaxDb" id="6239-B0252.1"/>
<dbReference type="SUPFAM" id="SSF56112">
    <property type="entry name" value="Protein kinase-like (PK-like)"/>
    <property type="match status" value="1"/>
</dbReference>
<dbReference type="InterPro" id="IPR001245">
    <property type="entry name" value="Ser-Thr/Tyr_kinase_cat_dom"/>
</dbReference>
<keyword evidence="1" id="KW-1133">Transmembrane helix</keyword>
<dbReference type="GO" id="GO:0005524">
    <property type="term" value="F:ATP binding"/>
    <property type="evidence" value="ECO:0007669"/>
    <property type="project" value="InterPro"/>
</dbReference>
<evidence type="ECO:0000313" key="6">
    <source>
        <dbReference type="WormBase" id="B0252.1"/>
    </source>
</evidence>
<organism evidence="4 5">
    <name type="scientific">Caenorhabditis elegans</name>
    <dbReference type="NCBI Taxonomy" id="6239"/>
    <lineage>
        <taxon>Eukaryota</taxon>
        <taxon>Metazoa</taxon>
        <taxon>Ecdysozoa</taxon>
        <taxon>Nematoda</taxon>
        <taxon>Chromadorea</taxon>
        <taxon>Rhabditida</taxon>
        <taxon>Rhabditina</taxon>
        <taxon>Rhabditomorpha</taxon>
        <taxon>Rhabditoidea</taxon>
        <taxon>Rhabditidae</taxon>
        <taxon>Peloderinae</taxon>
        <taxon>Caenorhabditis</taxon>
    </lineage>
</organism>
<dbReference type="PANTHER" id="PTHR24416">
    <property type="entry name" value="TYROSINE-PROTEIN KINASE RECEPTOR"/>
    <property type="match status" value="1"/>
</dbReference>
<evidence type="ECO:0000313" key="5">
    <source>
        <dbReference type="Proteomes" id="UP000001940"/>
    </source>
</evidence>
<feature type="signal peptide" evidence="2">
    <location>
        <begin position="1"/>
        <end position="19"/>
    </location>
</feature>
<dbReference type="WormBase" id="B0252.1">
    <property type="protein sequence ID" value="CE45538"/>
    <property type="gene ID" value="WBGene00015087"/>
</dbReference>
<feature type="domain" description="Protein kinase" evidence="3">
    <location>
        <begin position="509"/>
        <end position="805"/>
    </location>
</feature>
<dbReference type="OrthoDB" id="5804305at2759"/>
<accession>Q10915</accession>
<protein>
    <submittedName>
        <fullName evidence="4">Protein kinase domain-containing protein</fullName>
    </submittedName>
</protein>
<evidence type="ECO:0000259" key="3">
    <source>
        <dbReference type="PROSITE" id="PS50011"/>
    </source>
</evidence>
<dbReference type="EMBL" id="BX284602">
    <property type="protein sequence ID" value="CCD61536.1"/>
    <property type="molecule type" value="Genomic_DNA"/>
</dbReference>
<dbReference type="FunFam" id="1.10.510.10:FF:000962">
    <property type="entry name" value="Activated met oncogene, putative"/>
    <property type="match status" value="1"/>
</dbReference>
<dbReference type="AlphaFoldDB" id="Q10915"/>
<proteinExistence type="predicted"/>
<dbReference type="PROSITE" id="PS50011">
    <property type="entry name" value="PROTEIN_KINASE_DOM"/>
    <property type="match status" value="1"/>
</dbReference>
<dbReference type="PRINTS" id="PR00109">
    <property type="entry name" value="TYRKINASE"/>
</dbReference>
<dbReference type="InterPro" id="IPR011009">
    <property type="entry name" value="Kinase-like_dom_sf"/>
</dbReference>
<gene>
    <name evidence="4 6" type="ORF">B0252.1</name>
    <name evidence="4" type="ORF">CELE_B0252.1</name>
</gene>
<dbReference type="PROSITE" id="PS00109">
    <property type="entry name" value="PROTEIN_KINASE_TYR"/>
    <property type="match status" value="1"/>
</dbReference>
<evidence type="ECO:0000256" key="1">
    <source>
        <dbReference type="SAM" id="Phobius"/>
    </source>
</evidence>
<dbReference type="Proteomes" id="UP000001940">
    <property type="component" value="Chromosome II"/>
</dbReference>
<keyword evidence="1" id="KW-0812">Transmembrane</keyword>
<dbReference type="PANTHER" id="PTHR24416:SF548">
    <property type="entry name" value="PROTEIN KINASE DOMAIN-CONTAINING PROTEIN"/>
    <property type="match status" value="1"/>
</dbReference>
<dbReference type="HOGENOM" id="CLU_384619_0_0_1"/>
<name>Q10915_CAEEL</name>
<keyword evidence="1" id="KW-0472">Membrane</keyword>
<dbReference type="InterPro" id="IPR000719">
    <property type="entry name" value="Prot_kinase_dom"/>
</dbReference>
<dbReference type="CTD" id="174133"/>
<dbReference type="AGR" id="WB:WBGene00015087"/>
<dbReference type="STRING" id="6239.B0252.1.1"/>
<keyword evidence="4" id="KW-0808">Transferase</keyword>
<dbReference type="Gene3D" id="1.10.510.10">
    <property type="entry name" value="Transferase(Phosphotransferase) domain 1"/>
    <property type="match status" value="1"/>
</dbReference>
<dbReference type="OMA" id="IMQWIDR"/>
<dbReference type="GO" id="GO:0043235">
    <property type="term" value="C:receptor complex"/>
    <property type="evidence" value="ECO:0000318"/>
    <property type="project" value="GO_Central"/>
</dbReference>
<feature type="transmembrane region" description="Helical" evidence="1">
    <location>
        <begin position="443"/>
        <end position="462"/>
    </location>
</feature>
<reference evidence="4 5" key="1">
    <citation type="journal article" date="1998" name="Science">
        <title>Genome sequence of the nematode C. elegans: a platform for investigating biology.</title>
        <authorList>
            <consortium name="The C. elegans sequencing consortium"/>
            <person name="Sulson J.E."/>
            <person name="Waterston R."/>
        </authorList>
    </citation>
    <scope>NUCLEOTIDE SEQUENCE [LARGE SCALE GENOMIC DNA]</scope>
    <source>
        <strain evidence="4 5">Bristol N2</strain>
    </source>
</reference>
<evidence type="ECO:0000256" key="2">
    <source>
        <dbReference type="SAM" id="SignalP"/>
    </source>
</evidence>
<dbReference type="GO" id="GO:0005886">
    <property type="term" value="C:plasma membrane"/>
    <property type="evidence" value="ECO:0000318"/>
    <property type="project" value="GO_Central"/>
</dbReference>
<dbReference type="InParanoid" id="Q10915"/>
<dbReference type="GeneID" id="174133"/>
<dbReference type="SMR" id="Q10915"/>
<sequence>MRMLTVLLILLHLTFQIKSQNIHPVLPPPTELSCPTVGTNAYILVTVTPETDIRQFEDLLNSYGRLMPFNSTQQIKYDFYFGSNYSTIVTTNDLIKEISEWFNDTNYYPLLYASALTPSASNKQYETEALVSIGKTILDNVAKDNQQVLTVYLKKQVVLLTDYAPLNITDIFNRNQNENTQRLALSYADDLTPLEEAAEFPVFKSDDEMNLSATRNIFQENRDFEFPAIIHEDKPSSDVYVFMTSFNVSQLMRVVESTINGPTCQMSQTKMYSQFVHSQIIKNGTVWQIILPWLGQKTHSFSSNCLKSFNHMAAEPNCTAMKAQIYANFVEHVAAANNQTFCYLFVGNAECATTTNLTTNIKDSTHIRLVMDEDLNDVYEDFTLPLVNLGFLDKTVDNQVIHNDMFYLQNYSTSCTDEIPMVPLLSARPWHRPKYLSIALDDMLTIFICATISVTTFGILIYRHVSRKHRQQVELLSELMLQPRIYKAPKECAKVARLPWEIKSENVHIDKEFLLGEGTISNVYLGKLKGKSPIMQWIDRVEMKQYQDCAVAVRVPSHFDEPEEDQLQREIASMRQLRHHDHIALLLGWTNKNDLVCSLLELTHMNLIKYLSQIRETAEQDNSSGFTPMSRIPFQVLYKIIYEICDGIEYIHSRNLVHRDLTARNVLLTTGLRAKISGFGFCSEPDDPKFAANSLALRYLPVRWLAPECFIGKFSVKSDSWSFGVLMYEMFSLGEQPYEDLIRPEEIIESIRKGRVPAHPKYCSKQTYKIMQSCYQSFMSRRPNFTQLKNAFHVQSTNYYNNPAFEPDY</sequence>
<dbReference type="InterPro" id="IPR008266">
    <property type="entry name" value="Tyr_kinase_AS"/>
</dbReference>
<keyword evidence="4" id="KW-0418">Kinase</keyword>
<dbReference type="InterPro" id="IPR050122">
    <property type="entry name" value="RTK"/>
</dbReference>
<keyword evidence="2" id="KW-0732">Signal</keyword>
<dbReference type="GO" id="GO:0007169">
    <property type="term" value="P:cell surface receptor protein tyrosine kinase signaling pathway"/>
    <property type="evidence" value="ECO:0000318"/>
    <property type="project" value="GO_Central"/>
</dbReference>
<dbReference type="GO" id="GO:0004714">
    <property type="term" value="F:transmembrane receptor protein tyrosine kinase activity"/>
    <property type="evidence" value="ECO:0000318"/>
    <property type="project" value="GO_Central"/>
</dbReference>
<dbReference type="UCSC" id="B0252.1">
    <property type="organism name" value="c. elegans"/>
</dbReference>
<dbReference type="RefSeq" id="NP_495419.2">
    <property type="nucleotide sequence ID" value="NM_063018.6"/>
</dbReference>
<dbReference type="FunCoup" id="Q10915">
    <property type="interactions" value="374"/>
</dbReference>
<dbReference type="Gene3D" id="3.30.200.20">
    <property type="entry name" value="Phosphorylase Kinase, domain 1"/>
    <property type="match status" value="1"/>
</dbReference>
<dbReference type="Bgee" id="WBGene00015087">
    <property type="expression patterns" value="Expressed in adult organism and 2 other cell types or tissues"/>
</dbReference>
<dbReference type="Pfam" id="PF07714">
    <property type="entry name" value="PK_Tyr_Ser-Thr"/>
    <property type="match status" value="1"/>
</dbReference>
<evidence type="ECO:0000313" key="4">
    <source>
        <dbReference type="EMBL" id="CCD61536.1"/>
    </source>
</evidence>
<feature type="chain" id="PRO_5004179790" evidence="2">
    <location>
        <begin position="20"/>
        <end position="809"/>
    </location>
</feature>
<dbReference type="eggNOG" id="KOG0200">
    <property type="taxonomic scope" value="Eukaryota"/>
</dbReference>
<dbReference type="KEGG" id="cel:CELE_B0252.1"/>
<dbReference type="FunFam" id="3.30.200.20:FF:000855">
    <property type="entry name" value="Protein CBG11187"/>
    <property type="match status" value="1"/>
</dbReference>